<evidence type="ECO:0000256" key="4">
    <source>
        <dbReference type="ARBA" id="ARBA00022884"/>
    </source>
</evidence>
<feature type="compositionally biased region" description="Basic and acidic residues" evidence="7">
    <location>
        <begin position="193"/>
        <end position="202"/>
    </location>
</feature>
<feature type="region of interest" description="Disordered" evidence="7">
    <location>
        <begin position="143"/>
        <end position="369"/>
    </location>
</feature>
<dbReference type="GO" id="GO:0003723">
    <property type="term" value="F:RNA binding"/>
    <property type="evidence" value="ECO:0007669"/>
    <property type="project" value="UniProtKB-UniRule"/>
</dbReference>
<evidence type="ECO:0000313" key="8">
    <source>
        <dbReference type="EMBL" id="CAE7205670.1"/>
    </source>
</evidence>
<dbReference type="GO" id="GO:0010468">
    <property type="term" value="P:regulation of gene expression"/>
    <property type="evidence" value="ECO:0007669"/>
    <property type="project" value="TreeGrafter"/>
</dbReference>
<sequence>MDPQIDLPELVEDLEVNIDELTATLEPLLSKPLHTTASSLPLLDKAKLYTLSAYAIESILFSVLKASGVDVTEHAIFKEIARLKGYNSKIREAEERDKNKENRARLDVAAAGRFIKHGLSGNDKYDLERRERMAKEKARAHLKAQKMVNKKFDDEGKEVQKEDATPKKRGVDEVDGHDEDSDQILEGLEEAEPAAKKARVDATEPMDIDSEASKKGKKKKTKTQKMKAKREAKKTEQKSRQSAESTDASDDTPEISTSAAEPTPEAEPDVNTTQARKRGRPPKKDKAQRATEHNAETEATPSKAEARVTRNRNKRLSTQNDQEEESVVPTPDQAPKTRSETFNALLDGSLSEKSRSKRGGKKGSRGKGK</sequence>
<keyword evidence="5 6" id="KW-0539">Nucleus</keyword>
<comment type="subcellular location">
    <subcellularLocation>
        <location evidence="1 6">Nucleus</location>
    </subcellularLocation>
</comment>
<evidence type="ECO:0000256" key="6">
    <source>
        <dbReference type="RuleBase" id="RU368003"/>
    </source>
</evidence>
<evidence type="ECO:0000256" key="2">
    <source>
        <dbReference type="ARBA" id="ARBA00009154"/>
    </source>
</evidence>
<dbReference type="PANTHER" id="PTHR15341:SF3">
    <property type="entry name" value="NUCLEAR NUCLEIC ACID-BINDING PROTEIN C1D"/>
    <property type="match status" value="1"/>
</dbReference>
<evidence type="ECO:0000256" key="1">
    <source>
        <dbReference type="ARBA" id="ARBA00004123"/>
    </source>
</evidence>
<keyword evidence="3 6" id="KW-0698">rRNA processing</keyword>
<dbReference type="PANTHER" id="PTHR15341">
    <property type="entry name" value="SUN-COR STEROID HORMONE RECEPTOR CO-REPRESSOR"/>
    <property type="match status" value="1"/>
</dbReference>
<dbReference type="EMBL" id="HG992985">
    <property type="protein sequence ID" value="CAE7205670.1"/>
    <property type="molecule type" value="Genomic_DNA"/>
</dbReference>
<evidence type="ECO:0000256" key="3">
    <source>
        <dbReference type="ARBA" id="ARBA00022552"/>
    </source>
</evidence>
<evidence type="ECO:0000256" key="7">
    <source>
        <dbReference type="SAM" id="MobiDB-lite"/>
    </source>
</evidence>
<feature type="compositionally biased region" description="Basic and acidic residues" evidence="7">
    <location>
        <begin position="150"/>
        <end position="174"/>
    </location>
</feature>
<protein>
    <recommendedName>
        <fullName evidence="6">Exosome complex protein</fullName>
    </recommendedName>
</protein>
<keyword evidence="4 6" id="KW-0694">RNA-binding</keyword>
<feature type="compositionally biased region" description="Basic and acidic residues" evidence="7">
    <location>
        <begin position="282"/>
        <end position="296"/>
    </location>
</feature>
<organism evidence="8 9">
    <name type="scientific">Pyrenophora teres f. teres</name>
    <dbReference type="NCBI Taxonomy" id="97479"/>
    <lineage>
        <taxon>Eukaryota</taxon>
        <taxon>Fungi</taxon>
        <taxon>Dikarya</taxon>
        <taxon>Ascomycota</taxon>
        <taxon>Pezizomycotina</taxon>
        <taxon>Dothideomycetes</taxon>
        <taxon>Pleosporomycetidae</taxon>
        <taxon>Pleosporales</taxon>
        <taxon>Pleosporineae</taxon>
        <taxon>Pleosporaceae</taxon>
        <taxon>Pyrenophora</taxon>
    </lineage>
</organism>
<evidence type="ECO:0000256" key="5">
    <source>
        <dbReference type="ARBA" id="ARBA00023242"/>
    </source>
</evidence>
<reference evidence="8" key="1">
    <citation type="submission" date="2021-02" db="EMBL/GenBank/DDBJ databases">
        <authorList>
            <person name="Syme A R."/>
            <person name="Syme A R."/>
            <person name="Moolhuijzen P."/>
        </authorList>
    </citation>
    <scope>NUCLEOTIDE SEQUENCE</scope>
    <source>
        <strain evidence="8">W1-1</strain>
    </source>
</reference>
<comment type="similarity">
    <text evidence="2 6">Belongs to the C1D family.</text>
</comment>
<dbReference type="Pfam" id="PF04000">
    <property type="entry name" value="Sas10_Utp3"/>
    <property type="match status" value="1"/>
</dbReference>
<dbReference type="GO" id="GO:0000460">
    <property type="term" value="P:maturation of 5.8S rRNA"/>
    <property type="evidence" value="ECO:0007669"/>
    <property type="project" value="TreeGrafter"/>
</dbReference>
<dbReference type="GO" id="GO:0005730">
    <property type="term" value="C:nucleolus"/>
    <property type="evidence" value="ECO:0007669"/>
    <property type="project" value="TreeGrafter"/>
</dbReference>
<dbReference type="GO" id="GO:0003677">
    <property type="term" value="F:DNA binding"/>
    <property type="evidence" value="ECO:0007669"/>
    <property type="project" value="TreeGrafter"/>
</dbReference>
<proteinExistence type="inferred from homology"/>
<name>A0A6S6WLH8_9PLEO</name>
<feature type="compositionally biased region" description="Acidic residues" evidence="7">
    <location>
        <begin position="175"/>
        <end position="192"/>
    </location>
</feature>
<dbReference type="Proteomes" id="UP000472372">
    <property type="component" value="Chromosome 9"/>
</dbReference>
<dbReference type="AlphaFoldDB" id="A0A6S6WLH8"/>
<dbReference type="GO" id="GO:0000178">
    <property type="term" value="C:exosome (RNase complex)"/>
    <property type="evidence" value="ECO:0007669"/>
    <property type="project" value="TreeGrafter"/>
</dbReference>
<dbReference type="InterPro" id="IPR007146">
    <property type="entry name" value="Sas10/Utp3/C1D"/>
</dbReference>
<comment type="function">
    <text evidence="6">Required for exosome-dependent processing of pre-rRNA and small nucleolar RNA (snRNA) precursors. Involved in processing of 35S pre-rRNA at the A0, A1 and A2 sites.</text>
</comment>
<accession>A0A6S6WLH8</accession>
<gene>
    <name evidence="8" type="ORF">PTTW11_09387</name>
</gene>
<evidence type="ECO:0000313" key="9">
    <source>
        <dbReference type="Proteomes" id="UP000472372"/>
    </source>
</evidence>
<feature type="compositionally biased region" description="Basic residues" evidence="7">
    <location>
        <begin position="215"/>
        <end position="232"/>
    </location>
</feature>
<feature type="compositionally biased region" description="Basic residues" evidence="7">
    <location>
        <begin position="355"/>
        <end position="369"/>
    </location>
</feature>
<dbReference type="InterPro" id="IPR011082">
    <property type="entry name" value="Exosome-assoc_fac/DNA_repair"/>
</dbReference>